<keyword evidence="9" id="KW-0902">Two-component regulatory system</keyword>
<dbReference type="Proteomes" id="UP000216361">
    <property type="component" value="Unassembled WGS sequence"/>
</dbReference>
<comment type="subcellular location">
    <subcellularLocation>
        <location evidence="2">Membrane</location>
    </subcellularLocation>
</comment>
<evidence type="ECO:0000313" key="13">
    <source>
        <dbReference type="EMBL" id="OYQ18764.1"/>
    </source>
</evidence>
<name>A0A255XQY2_9PROT</name>
<dbReference type="SUPFAM" id="SSF55874">
    <property type="entry name" value="ATPase domain of HSP90 chaperone/DNA topoisomerase II/histidine kinase"/>
    <property type="match status" value="1"/>
</dbReference>
<proteinExistence type="predicted"/>
<dbReference type="Gene3D" id="3.30.565.10">
    <property type="entry name" value="Histidine kinase-like ATPase, C-terminal domain"/>
    <property type="match status" value="1"/>
</dbReference>
<evidence type="ECO:0000256" key="9">
    <source>
        <dbReference type="ARBA" id="ARBA00023012"/>
    </source>
</evidence>
<dbReference type="InterPro" id="IPR003661">
    <property type="entry name" value="HisK_dim/P_dom"/>
</dbReference>
<dbReference type="InterPro" id="IPR003594">
    <property type="entry name" value="HATPase_dom"/>
</dbReference>
<dbReference type="SMART" id="SM00387">
    <property type="entry name" value="HATPase_c"/>
    <property type="match status" value="1"/>
</dbReference>
<dbReference type="InterPro" id="IPR036890">
    <property type="entry name" value="HATPase_C_sf"/>
</dbReference>
<dbReference type="GO" id="GO:0005524">
    <property type="term" value="F:ATP binding"/>
    <property type="evidence" value="ECO:0007669"/>
    <property type="project" value="UniProtKB-KW"/>
</dbReference>
<keyword evidence="10" id="KW-0472">Membrane</keyword>
<dbReference type="Pfam" id="PF02518">
    <property type="entry name" value="HATPase_c"/>
    <property type="match status" value="1"/>
</dbReference>
<keyword evidence="5" id="KW-0808">Transferase</keyword>
<dbReference type="GO" id="GO:0009927">
    <property type="term" value="F:histidine phosphotransfer kinase activity"/>
    <property type="evidence" value="ECO:0007669"/>
    <property type="project" value="TreeGrafter"/>
</dbReference>
<evidence type="ECO:0000259" key="12">
    <source>
        <dbReference type="PROSITE" id="PS50885"/>
    </source>
</evidence>
<keyword evidence="6" id="KW-0547">Nucleotide-binding</keyword>
<evidence type="ECO:0000256" key="5">
    <source>
        <dbReference type="ARBA" id="ARBA00022679"/>
    </source>
</evidence>
<sequence length="497" mass="53827">MEQALPGGREPTGDDIPVTSVGHLLPGQRMSWLGSASLQVKLALIVVPVMVLALCMLLIVLMTSAAEDGLKALGTRATVTTDVQVQALSQPLWELNSPQITRIVDTLSQDPDIVGARLLDETGKFVHGFGRLDGTDVITVTRVVPHPVARDAVPLGQLTVAVSQVSLNETLRTQLLSAGAAIAVGAVLMIGAVFLSLQQLVFRPLRLMLRAIERIENREWPTVRWESNDQLGVVVSAFNRMVKTLRSNERELREAMHAAEAAARAKDEFLANVSHELRTPLNAILGFSEVLKSEMFGPLGSDRYRAYAGDVFTSGTHLLEIINDILDLSKVAAGKFELMEQAFDIDHAVDSCAQLMRDRATTAKLSLHTDIPSHLPQLYGDELRIKQIIINLLGNAIKFTLPGGQVWVAAKLREDSGLDLIVGDTGIGMRPQDIPKALSAFGQIENVLSRSHQGTGLGLPLVQAFCEMHQAKLTIDSSPGVGTIVTVAFPANRVRPQ</sequence>
<dbReference type="Gene3D" id="1.10.287.130">
    <property type="match status" value="1"/>
</dbReference>
<evidence type="ECO:0000256" key="4">
    <source>
        <dbReference type="ARBA" id="ARBA00022553"/>
    </source>
</evidence>
<dbReference type="GO" id="GO:0000155">
    <property type="term" value="F:phosphorelay sensor kinase activity"/>
    <property type="evidence" value="ECO:0007669"/>
    <property type="project" value="InterPro"/>
</dbReference>
<dbReference type="Gene3D" id="6.10.340.10">
    <property type="match status" value="1"/>
</dbReference>
<evidence type="ECO:0000256" key="7">
    <source>
        <dbReference type="ARBA" id="ARBA00022777"/>
    </source>
</evidence>
<feature type="domain" description="HAMP" evidence="12">
    <location>
        <begin position="199"/>
        <end position="250"/>
    </location>
</feature>
<gene>
    <name evidence="13" type="ORF">CHR90_10930</name>
</gene>
<dbReference type="CDD" id="cd06225">
    <property type="entry name" value="HAMP"/>
    <property type="match status" value="1"/>
</dbReference>
<dbReference type="SUPFAM" id="SSF47384">
    <property type="entry name" value="Homodimeric domain of signal transducing histidine kinase"/>
    <property type="match status" value="1"/>
</dbReference>
<dbReference type="InterPro" id="IPR004358">
    <property type="entry name" value="Sig_transdc_His_kin-like_C"/>
</dbReference>
<keyword evidence="4" id="KW-0597">Phosphoprotein</keyword>
<evidence type="ECO:0000256" key="1">
    <source>
        <dbReference type="ARBA" id="ARBA00000085"/>
    </source>
</evidence>
<dbReference type="EMBL" id="NOXS01000032">
    <property type="protein sequence ID" value="OYQ18764.1"/>
    <property type="molecule type" value="Genomic_DNA"/>
</dbReference>
<evidence type="ECO:0000313" key="14">
    <source>
        <dbReference type="Proteomes" id="UP000216361"/>
    </source>
</evidence>
<dbReference type="PROSITE" id="PS50885">
    <property type="entry name" value="HAMP"/>
    <property type="match status" value="1"/>
</dbReference>
<dbReference type="AlphaFoldDB" id="A0A255XQY2"/>
<feature type="domain" description="Histidine kinase" evidence="11">
    <location>
        <begin position="272"/>
        <end position="493"/>
    </location>
</feature>
<dbReference type="CDD" id="cd00082">
    <property type="entry name" value="HisKA"/>
    <property type="match status" value="1"/>
</dbReference>
<accession>A0A255XQY2</accession>
<evidence type="ECO:0000256" key="3">
    <source>
        <dbReference type="ARBA" id="ARBA00012438"/>
    </source>
</evidence>
<evidence type="ECO:0000259" key="11">
    <source>
        <dbReference type="PROSITE" id="PS50109"/>
    </source>
</evidence>
<dbReference type="PANTHER" id="PTHR43047:SF72">
    <property type="entry name" value="OSMOSENSING HISTIDINE PROTEIN KINASE SLN1"/>
    <property type="match status" value="1"/>
</dbReference>
<dbReference type="PROSITE" id="PS50109">
    <property type="entry name" value="HIS_KIN"/>
    <property type="match status" value="1"/>
</dbReference>
<dbReference type="PRINTS" id="PR00344">
    <property type="entry name" value="BCTRLSENSOR"/>
</dbReference>
<comment type="catalytic activity">
    <reaction evidence="1">
        <text>ATP + protein L-histidine = ADP + protein N-phospho-L-histidine.</text>
        <dbReference type="EC" id="2.7.13.3"/>
    </reaction>
</comment>
<keyword evidence="14" id="KW-1185">Reference proteome</keyword>
<dbReference type="Pfam" id="PF00512">
    <property type="entry name" value="HisKA"/>
    <property type="match status" value="1"/>
</dbReference>
<protein>
    <recommendedName>
        <fullName evidence="3">histidine kinase</fullName>
        <ecNumber evidence="3">2.7.13.3</ecNumber>
    </recommendedName>
</protein>
<keyword evidence="7" id="KW-0418">Kinase</keyword>
<evidence type="ECO:0000256" key="8">
    <source>
        <dbReference type="ARBA" id="ARBA00022840"/>
    </source>
</evidence>
<evidence type="ECO:0000256" key="2">
    <source>
        <dbReference type="ARBA" id="ARBA00004370"/>
    </source>
</evidence>
<dbReference type="SMART" id="SM00388">
    <property type="entry name" value="HisKA"/>
    <property type="match status" value="1"/>
</dbReference>
<evidence type="ECO:0000256" key="10">
    <source>
        <dbReference type="ARBA" id="ARBA00023136"/>
    </source>
</evidence>
<dbReference type="PANTHER" id="PTHR43047">
    <property type="entry name" value="TWO-COMPONENT HISTIDINE PROTEIN KINASE"/>
    <property type="match status" value="1"/>
</dbReference>
<dbReference type="FunFam" id="1.10.287.130:FF:000038">
    <property type="entry name" value="Sensory transduction histidine kinase"/>
    <property type="match status" value="1"/>
</dbReference>
<dbReference type="InterPro" id="IPR005467">
    <property type="entry name" value="His_kinase_dom"/>
</dbReference>
<keyword evidence="8" id="KW-0067">ATP-binding</keyword>
<organism evidence="13 14">
    <name type="scientific">Elstera cyanobacteriorum</name>
    <dbReference type="NCBI Taxonomy" id="2022747"/>
    <lineage>
        <taxon>Bacteria</taxon>
        <taxon>Pseudomonadati</taxon>
        <taxon>Pseudomonadota</taxon>
        <taxon>Alphaproteobacteria</taxon>
        <taxon>Rhodospirillales</taxon>
        <taxon>Rhodospirillaceae</taxon>
        <taxon>Elstera</taxon>
    </lineage>
</organism>
<dbReference type="InterPro" id="IPR036097">
    <property type="entry name" value="HisK_dim/P_sf"/>
</dbReference>
<comment type="caution">
    <text evidence="13">The sequence shown here is derived from an EMBL/GenBank/DDBJ whole genome shotgun (WGS) entry which is preliminary data.</text>
</comment>
<dbReference type="InterPro" id="IPR003660">
    <property type="entry name" value="HAMP_dom"/>
</dbReference>
<dbReference type="GO" id="GO:0005886">
    <property type="term" value="C:plasma membrane"/>
    <property type="evidence" value="ECO:0007669"/>
    <property type="project" value="TreeGrafter"/>
</dbReference>
<dbReference type="EC" id="2.7.13.3" evidence="3"/>
<evidence type="ECO:0000256" key="6">
    <source>
        <dbReference type="ARBA" id="ARBA00022741"/>
    </source>
</evidence>
<reference evidence="13 14" key="1">
    <citation type="submission" date="2017-07" db="EMBL/GenBank/DDBJ databases">
        <title>Elstera cyanobacteriorum sp. nov., a novel bacterium isolated from cyanobacterial aggregates in a eutrophic lake.</title>
        <authorList>
            <person name="Cai H."/>
        </authorList>
    </citation>
    <scope>NUCLEOTIDE SEQUENCE [LARGE SCALE GENOMIC DNA]</scope>
    <source>
        <strain evidence="13 14">TH019</strain>
    </source>
</reference>